<dbReference type="EMBL" id="JBHTOI010000048">
    <property type="protein sequence ID" value="MFD1419057.1"/>
    <property type="molecule type" value="Genomic_DNA"/>
</dbReference>
<proteinExistence type="predicted"/>
<organism evidence="1 2">
    <name type="scientific">Companilactobacillus keshanensis</name>
    <dbReference type="NCBI Taxonomy" id="2486003"/>
    <lineage>
        <taxon>Bacteria</taxon>
        <taxon>Bacillati</taxon>
        <taxon>Bacillota</taxon>
        <taxon>Bacilli</taxon>
        <taxon>Lactobacillales</taxon>
        <taxon>Lactobacillaceae</taxon>
        <taxon>Companilactobacillus</taxon>
    </lineage>
</organism>
<gene>
    <name evidence="1" type="ORF">ACFQ42_09890</name>
</gene>
<dbReference type="Proteomes" id="UP001597251">
    <property type="component" value="Unassembled WGS sequence"/>
</dbReference>
<dbReference type="SUPFAM" id="SSF53335">
    <property type="entry name" value="S-adenosyl-L-methionine-dependent methyltransferases"/>
    <property type="match status" value="1"/>
</dbReference>
<protein>
    <recommendedName>
        <fullName evidence="3">SAM-dependent methyltransferase</fullName>
    </recommendedName>
</protein>
<dbReference type="InterPro" id="IPR029063">
    <property type="entry name" value="SAM-dependent_MTases_sf"/>
</dbReference>
<evidence type="ECO:0000313" key="2">
    <source>
        <dbReference type="Proteomes" id="UP001597251"/>
    </source>
</evidence>
<keyword evidence="2" id="KW-1185">Reference proteome</keyword>
<accession>A0ABW4BWW7</accession>
<reference evidence="2" key="1">
    <citation type="journal article" date="2019" name="Int. J. Syst. Evol. Microbiol.">
        <title>The Global Catalogue of Microorganisms (GCM) 10K type strain sequencing project: providing services to taxonomists for standard genome sequencing and annotation.</title>
        <authorList>
            <consortium name="The Broad Institute Genomics Platform"/>
            <consortium name="The Broad Institute Genome Sequencing Center for Infectious Disease"/>
            <person name="Wu L."/>
            <person name="Ma J."/>
        </authorList>
    </citation>
    <scope>NUCLEOTIDE SEQUENCE [LARGE SCALE GENOMIC DNA]</scope>
    <source>
        <strain evidence="2">CCM 8936</strain>
    </source>
</reference>
<evidence type="ECO:0008006" key="3">
    <source>
        <dbReference type="Google" id="ProtNLM"/>
    </source>
</evidence>
<sequence length="255" mass="30053">MSLSYIGELRDEIDELTNGKRFKARIDFMDHVCQALSDKRLPKYHFPKFQLSEKDLYSYLGSLMDLDRPSYDDAVRKLEKFDHNLREFRTYLQIRFGYWATVTEDFMRIWSELYPDTKYLELMAGNGYISRGFKNFGVESICTDDLSWAKQSQTGLKTLVDVENLDAITALEKYQKDIDAVVLAWSPDREEIDYDILQLVRRAGIKLFVIGEKDGATNSHKFWENAEIVEDPKIEQLNKMYSHYDLVCDRLYLIR</sequence>
<name>A0ABW4BWW7_9LACO</name>
<dbReference type="RefSeq" id="WP_125675880.1">
    <property type="nucleotide sequence ID" value="NZ_JBHTOI010000048.1"/>
</dbReference>
<evidence type="ECO:0000313" key="1">
    <source>
        <dbReference type="EMBL" id="MFD1419057.1"/>
    </source>
</evidence>
<comment type="caution">
    <text evidence="1">The sequence shown here is derived from an EMBL/GenBank/DDBJ whole genome shotgun (WGS) entry which is preliminary data.</text>
</comment>